<sequence length="213" mass="21545">MTLHLPLRALLPLLAATALAACAHEPAPAASTASAAAAPAQAAGDADATRARAAAMAFSTRLRERLQGAMQAGGPVAAIGVCHDDAPRIAADVMATHDVRLGRVAVPGRNRNPGHAAADWQRAPLDAFARAVADGAPAGEQVAVIRDGLPDGVALRMMRGIATEPGCLACHGSHLAPDVQAALAARYPDDDATGFSVGDLRGALWVEVPAAAR</sequence>
<keyword evidence="4" id="KW-1185">Reference proteome</keyword>
<reference evidence="3" key="2">
    <citation type="submission" date="2023-04" db="EMBL/GenBank/DDBJ databases">
        <authorList>
            <person name="Sun J.-Q."/>
        </authorList>
    </citation>
    <scope>NUCLEOTIDE SEQUENCE</scope>
    <source>
        <strain evidence="3">CC-YY355</strain>
    </source>
</reference>
<gene>
    <name evidence="3" type="ORF">QF205_02375</name>
</gene>
<feature type="domain" description="Tll0287-like" evidence="2">
    <location>
        <begin position="81"/>
        <end position="209"/>
    </location>
</feature>
<dbReference type="Pfam" id="PF11845">
    <property type="entry name" value="Tll0287-like"/>
    <property type="match status" value="1"/>
</dbReference>
<protein>
    <submittedName>
        <fullName evidence="3">DUF3365 domain-containing protein</fullName>
    </submittedName>
</protein>
<evidence type="ECO:0000313" key="4">
    <source>
        <dbReference type="Proteomes" id="UP001160550"/>
    </source>
</evidence>
<comment type="caution">
    <text evidence="3">The sequence shown here is derived from an EMBL/GenBank/DDBJ whole genome shotgun (WGS) entry which is preliminary data.</text>
</comment>
<dbReference type="EMBL" id="JARYGX010000007">
    <property type="protein sequence ID" value="MDH7451925.1"/>
    <property type="molecule type" value="Genomic_DNA"/>
</dbReference>
<accession>A0ABT6MMV1</accession>
<dbReference type="RefSeq" id="WP_280941128.1">
    <property type="nucleotide sequence ID" value="NZ_JARYGX010000007.1"/>
</dbReference>
<evidence type="ECO:0000259" key="2">
    <source>
        <dbReference type="Pfam" id="PF11845"/>
    </source>
</evidence>
<dbReference type="Proteomes" id="UP001160550">
    <property type="component" value="Unassembled WGS sequence"/>
</dbReference>
<name>A0ABT6MMV1_9GAMM</name>
<organism evidence="3 4">
    <name type="scientific">Luteimonas composti</name>
    <dbReference type="NCBI Taxonomy" id="398257"/>
    <lineage>
        <taxon>Bacteria</taxon>
        <taxon>Pseudomonadati</taxon>
        <taxon>Pseudomonadota</taxon>
        <taxon>Gammaproteobacteria</taxon>
        <taxon>Lysobacterales</taxon>
        <taxon>Lysobacteraceae</taxon>
        <taxon>Luteimonas</taxon>
    </lineage>
</organism>
<evidence type="ECO:0000313" key="3">
    <source>
        <dbReference type="EMBL" id="MDH7451925.1"/>
    </source>
</evidence>
<feature type="signal peptide" evidence="1">
    <location>
        <begin position="1"/>
        <end position="20"/>
    </location>
</feature>
<reference evidence="3" key="1">
    <citation type="journal article" date="2007" name="Int. J. Syst. Evol. Microbiol.">
        <title>Luteimonas composti sp. nov., a moderately thermophilic bacterium isolated from food waste.</title>
        <authorList>
            <person name="Young C.C."/>
            <person name="Kampfer P."/>
            <person name="Chen W.M."/>
            <person name="Yen W.S."/>
            <person name="Arun A.B."/>
            <person name="Lai W.A."/>
            <person name="Shen F.T."/>
            <person name="Rekha P.D."/>
            <person name="Lin K.Y."/>
            <person name="Chou J.H."/>
        </authorList>
    </citation>
    <scope>NUCLEOTIDE SEQUENCE</scope>
    <source>
        <strain evidence="3">CC-YY355</strain>
    </source>
</reference>
<keyword evidence="1" id="KW-0732">Signal</keyword>
<feature type="chain" id="PRO_5046587214" evidence="1">
    <location>
        <begin position="21"/>
        <end position="213"/>
    </location>
</feature>
<evidence type="ECO:0000256" key="1">
    <source>
        <dbReference type="SAM" id="SignalP"/>
    </source>
</evidence>
<proteinExistence type="predicted"/>
<dbReference type="InterPro" id="IPR021796">
    <property type="entry name" value="Tll0287-like_dom"/>
</dbReference>